<comment type="caution">
    <text evidence="9">The sequence shown here is derived from an EMBL/GenBank/DDBJ whole genome shotgun (WGS) entry which is preliminary data.</text>
</comment>
<evidence type="ECO:0000256" key="4">
    <source>
        <dbReference type="ARBA" id="ARBA00019129"/>
    </source>
</evidence>
<dbReference type="InterPro" id="IPR000013">
    <property type="entry name" value="Peptidase_M7"/>
</dbReference>
<keyword evidence="8" id="KW-0732">Signal</keyword>
<gene>
    <name evidence="9" type="ORF">FLX08_11840</name>
</gene>
<dbReference type="InterPro" id="IPR024079">
    <property type="entry name" value="MetalloPept_cat_dom_sf"/>
</dbReference>
<dbReference type="GO" id="GO:0004222">
    <property type="term" value="F:metalloendopeptidase activity"/>
    <property type="evidence" value="ECO:0007669"/>
    <property type="project" value="InterPro"/>
</dbReference>
<evidence type="ECO:0000313" key="10">
    <source>
        <dbReference type="Proteomes" id="UP000316541"/>
    </source>
</evidence>
<keyword evidence="5" id="KW-0479">Metal-binding</keyword>
<evidence type="ECO:0000256" key="1">
    <source>
        <dbReference type="ARBA" id="ARBA00000612"/>
    </source>
</evidence>
<accession>A0A544YXS3</accession>
<evidence type="ECO:0000256" key="5">
    <source>
        <dbReference type="ARBA" id="ARBA00022723"/>
    </source>
</evidence>
<organism evidence="9 10">
    <name type="scientific">Microbispora hainanensis</name>
    <dbReference type="NCBI Taxonomy" id="568844"/>
    <lineage>
        <taxon>Bacteria</taxon>
        <taxon>Bacillati</taxon>
        <taxon>Actinomycetota</taxon>
        <taxon>Actinomycetes</taxon>
        <taxon>Streptosporangiales</taxon>
        <taxon>Streptosporangiaceae</taxon>
        <taxon>Microbispora</taxon>
    </lineage>
</organism>
<proteinExistence type="inferred from homology"/>
<dbReference type="EC" id="3.4.24.77" evidence="3"/>
<dbReference type="Pfam" id="PF02031">
    <property type="entry name" value="Peptidase_M7"/>
    <property type="match status" value="1"/>
</dbReference>
<dbReference type="Proteomes" id="UP000316541">
    <property type="component" value="Unassembled WGS sequence"/>
</dbReference>
<dbReference type="Gene3D" id="3.40.390.10">
    <property type="entry name" value="Collagenase (Catalytic Domain)"/>
    <property type="match status" value="1"/>
</dbReference>
<evidence type="ECO:0000313" key="9">
    <source>
        <dbReference type="EMBL" id="TQS21569.1"/>
    </source>
</evidence>
<dbReference type="GO" id="GO:0006508">
    <property type="term" value="P:proteolysis"/>
    <property type="evidence" value="ECO:0007669"/>
    <property type="project" value="UniProtKB-KW"/>
</dbReference>
<dbReference type="EMBL" id="VIRM01000011">
    <property type="protein sequence ID" value="TQS21569.1"/>
    <property type="molecule type" value="Genomic_DNA"/>
</dbReference>
<name>A0A544YXS3_9ACTN</name>
<dbReference type="PRINTS" id="PR00787">
    <property type="entry name" value="NEUTRALPTASE"/>
</dbReference>
<feature type="chain" id="PRO_5021699104" description="Extracellular small neutral protease" evidence="8">
    <location>
        <begin position="29"/>
        <end position="205"/>
    </location>
</feature>
<comment type="catalytic activity">
    <reaction evidence="1">
        <text>Hydrolyzes proteins with a preference for Tyr or Phe in the P1' position. Has no action on amino-acid p-nitroanilides.</text>
        <dbReference type="EC" id="3.4.24.77"/>
    </reaction>
</comment>
<reference evidence="9 10" key="1">
    <citation type="submission" date="2019-07" db="EMBL/GenBank/DDBJ databases">
        <title>Microbispora hainanensis DSM 45428.</title>
        <authorList>
            <person name="Thawai C."/>
        </authorList>
    </citation>
    <scope>NUCLEOTIDE SEQUENCE [LARGE SCALE GENOMIC DNA]</scope>
    <source>
        <strain evidence="9 10">DSM 45428</strain>
    </source>
</reference>
<evidence type="ECO:0000256" key="3">
    <source>
        <dbReference type="ARBA" id="ARBA00012325"/>
    </source>
</evidence>
<protein>
    <recommendedName>
        <fullName evidence="4">Extracellular small neutral protease</fullName>
        <ecNumber evidence="3">3.4.24.77</ecNumber>
    </recommendedName>
    <alternativeName>
        <fullName evidence="7">Snapalysin</fullName>
    </alternativeName>
</protein>
<comment type="similarity">
    <text evidence="2">Belongs to the peptidase M7 family.</text>
</comment>
<evidence type="ECO:0000256" key="2">
    <source>
        <dbReference type="ARBA" id="ARBA00006571"/>
    </source>
</evidence>
<feature type="signal peptide" evidence="8">
    <location>
        <begin position="1"/>
        <end position="28"/>
    </location>
</feature>
<evidence type="ECO:0000256" key="8">
    <source>
        <dbReference type="SAM" id="SignalP"/>
    </source>
</evidence>
<keyword evidence="9" id="KW-0645">Protease</keyword>
<evidence type="ECO:0000256" key="7">
    <source>
        <dbReference type="ARBA" id="ARBA00029927"/>
    </source>
</evidence>
<keyword evidence="9" id="KW-0378">Hydrolase</keyword>
<sequence>MRTSRFLRTRVALLTGTAVLLTVSPARAAEPAGATTASTAASTAAGTAVRVLRYDASRAAEFRTVMDQAAQVWNATVAEVRLVAGTPADFVVRADDGWPRTSVTRLGRGTIWMGREATAEGYYPLRIATHEIGHVLGLPDRRTGLCTDLMSGHSAPVSCTNATPSAAERRAVDANFAGSSLRAGEPTGRLFVDRPDAARDPVPAP</sequence>
<dbReference type="AlphaFoldDB" id="A0A544YXS3"/>
<dbReference type="GO" id="GO:0005576">
    <property type="term" value="C:extracellular region"/>
    <property type="evidence" value="ECO:0007669"/>
    <property type="project" value="InterPro"/>
</dbReference>
<dbReference type="SUPFAM" id="SSF55486">
    <property type="entry name" value="Metalloproteases ('zincins'), catalytic domain"/>
    <property type="match status" value="1"/>
</dbReference>
<dbReference type="GO" id="GO:0008270">
    <property type="term" value="F:zinc ion binding"/>
    <property type="evidence" value="ECO:0007669"/>
    <property type="project" value="InterPro"/>
</dbReference>
<evidence type="ECO:0000256" key="6">
    <source>
        <dbReference type="ARBA" id="ARBA00023049"/>
    </source>
</evidence>
<keyword evidence="6 9" id="KW-0482">Metalloprotease</keyword>